<organism evidence="4 5">
    <name type="scientific">Amycolatopsis saalfeldensis</name>
    <dbReference type="NCBI Taxonomy" id="394193"/>
    <lineage>
        <taxon>Bacteria</taxon>
        <taxon>Bacillati</taxon>
        <taxon>Actinomycetota</taxon>
        <taxon>Actinomycetes</taxon>
        <taxon>Pseudonocardiales</taxon>
        <taxon>Pseudonocardiaceae</taxon>
        <taxon>Amycolatopsis</taxon>
    </lineage>
</organism>
<keyword evidence="2" id="KW-0472">Membrane</keyword>
<evidence type="ECO:0000256" key="2">
    <source>
        <dbReference type="SAM" id="Phobius"/>
    </source>
</evidence>
<dbReference type="InterPro" id="IPR052336">
    <property type="entry name" value="MlaD_Phospholipid_Transporter"/>
</dbReference>
<feature type="transmembrane region" description="Helical" evidence="2">
    <location>
        <begin position="12"/>
        <end position="30"/>
    </location>
</feature>
<dbReference type="PANTHER" id="PTHR33371">
    <property type="entry name" value="INTERMEMBRANE PHOSPHOLIPID TRANSPORT SYSTEM BINDING PROTEIN MLAD-RELATED"/>
    <property type="match status" value="1"/>
</dbReference>
<proteinExistence type="predicted"/>
<dbReference type="EMBL" id="FOEF01000012">
    <property type="protein sequence ID" value="SEP48656.1"/>
    <property type="molecule type" value="Genomic_DNA"/>
</dbReference>
<reference evidence="4 5" key="1">
    <citation type="submission" date="2016-10" db="EMBL/GenBank/DDBJ databases">
        <authorList>
            <person name="de Groot N.N."/>
        </authorList>
    </citation>
    <scope>NUCLEOTIDE SEQUENCE [LARGE SCALE GENOMIC DNA]</scope>
    <source>
        <strain evidence="4 5">DSM 44993</strain>
    </source>
</reference>
<feature type="domain" description="Mce/MlaD" evidence="3">
    <location>
        <begin position="43"/>
        <end position="119"/>
    </location>
</feature>
<gene>
    <name evidence="4" type="ORF">SAMN04489732_112101</name>
</gene>
<keyword evidence="2" id="KW-0812">Transmembrane</keyword>
<dbReference type="STRING" id="394193.SAMN04489732_112101"/>
<dbReference type="AlphaFoldDB" id="A0A1H8Y9B0"/>
<accession>A0A1H8Y9B0</accession>
<dbReference type="Proteomes" id="UP000198582">
    <property type="component" value="Unassembled WGS sequence"/>
</dbReference>
<evidence type="ECO:0000313" key="5">
    <source>
        <dbReference type="Proteomes" id="UP000198582"/>
    </source>
</evidence>
<dbReference type="PANTHER" id="PTHR33371:SF16">
    <property type="entry name" value="MCE-FAMILY PROTEIN MCE3F"/>
    <property type="match status" value="1"/>
</dbReference>
<evidence type="ECO:0000313" key="4">
    <source>
        <dbReference type="EMBL" id="SEP48656.1"/>
    </source>
</evidence>
<feature type="region of interest" description="Disordered" evidence="1">
    <location>
        <begin position="407"/>
        <end position="429"/>
    </location>
</feature>
<name>A0A1H8Y9B0_9PSEU</name>
<keyword evidence="5" id="KW-1185">Reference proteome</keyword>
<sequence>MMRIFTGTAGKLAVLGTFLVLSLVYLGYLFDRAGVTGPFQAAAYTMSFDTADVDNLIPVGDVDIAGVRVGRVEDVSNRDGKATVVVGLDPEAGPLHEGVTVRVGAKSLAGESYVDVSDGKGAELPSGTKLAASAVKPAVQLRDVVNSLDPKTRDALGSVLRTAGAATAGTKDDVSSALTGLGALGRQGYTAIDAVAAQSKDLTALAQQANVVLDALNTGEGQIGDLVQEAQKLTTATSGQKQNLSDTVRKLPPLLASTQTATGRLRDLSSALSPVAADLDQAAPALSTALQQLPATTQDLRGLLPDLTATLHEAPSTLDRVPALAGDASAMVPQLRTTMSHLNPMLGYLAPYGPELGAFFSNFAAMLNYVDEAGIHFFRLEPDLGNESIVKGVPVPLPAILTNRNPYPAPGHSLAPDGRSFTRLEPAGG</sequence>
<protein>
    <submittedName>
        <fullName evidence="4">Phospholipid/cholesterol/gamma-HCH transport system substrate-binding protein</fullName>
    </submittedName>
</protein>
<dbReference type="GO" id="GO:0005543">
    <property type="term" value="F:phospholipid binding"/>
    <property type="evidence" value="ECO:0007669"/>
    <property type="project" value="TreeGrafter"/>
</dbReference>
<evidence type="ECO:0000259" key="3">
    <source>
        <dbReference type="Pfam" id="PF02470"/>
    </source>
</evidence>
<dbReference type="RefSeq" id="WP_091620878.1">
    <property type="nucleotide sequence ID" value="NZ_FOEF01000012.1"/>
</dbReference>
<dbReference type="Pfam" id="PF02470">
    <property type="entry name" value="MlaD"/>
    <property type="match status" value="1"/>
</dbReference>
<evidence type="ECO:0000256" key="1">
    <source>
        <dbReference type="SAM" id="MobiDB-lite"/>
    </source>
</evidence>
<dbReference type="GO" id="GO:0005548">
    <property type="term" value="F:phospholipid transporter activity"/>
    <property type="evidence" value="ECO:0007669"/>
    <property type="project" value="TreeGrafter"/>
</dbReference>
<dbReference type="InterPro" id="IPR003399">
    <property type="entry name" value="Mce/MlaD"/>
</dbReference>
<dbReference type="SUPFAM" id="SSF58104">
    <property type="entry name" value="Methyl-accepting chemotaxis protein (MCP) signaling domain"/>
    <property type="match status" value="1"/>
</dbReference>
<dbReference type="OrthoDB" id="4510799at2"/>
<keyword evidence="2" id="KW-1133">Transmembrane helix</keyword>